<evidence type="ECO:0000256" key="3">
    <source>
        <dbReference type="ARBA" id="ARBA00011837"/>
    </source>
</evidence>
<feature type="region of interest" description="Disordered" evidence="12">
    <location>
        <begin position="31"/>
        <end position="105"/>
    </location>
</feature>
<keyword evidence="5 10" id="KW-0805">Transcription regulation</keyword>
<keyword evidence="7 10" id="KW-0804">Transcription</keyword>
<feature type="coiled-coil region" evidence="11">
    <location>
        <begin position="137"/>
        <end position="174"/>
    </location>
</feature>
<dbReference type="OrthoDB" id="526653at2759"/>
<evidence type="ECO:0000256" key="8">
    <source>
        <dbReference type="ARBA" id="ARBA00023242"/>
    </source>
</evidence>
<dbReference type="InterPro" id="IPR037212">
    <property type="entry name" value="Med7/Med21-like"/>
</dbReference>
<feature type="compositionally biased region" description="Low complexity" evidence="12">
    <location>
        <begin position="71"/>
        <end position="89"/>
    </location>
</feature>
<comment type="caution">
    <text evidence="13">The sequence shown here is derived from an EMBL/GenBank/DDBJ whole genome shotgun (WGS) entry which is preliminary data.</text>
</comment>
<dbReference type="Proteomes" id="UP000309340">
    <property type="component" value="Unassembled WGS sequence"/>
</dbReference>
<evidence type="ECO:0000256" key="12">
    <source>
        <dbReference type="SAM" id="MobiDB-lite"/>
    </source>
</evidence>
<dbReference type="AlphaFoldDB" id="A0A4U0WZU2"/>
<keyword evidence="11" id="KW-0175">Coiled coil</keyword>
<dbReference type="InterPro" id="IPR021384">
    <property type="entry name" value="Mediator_Med21"/>
</dbReference>
<feature type="compositionally biased region" description="Pro residues" evidence="12">
    <location>
        <begin position="41"/>
        <end position="55"/>
    </location>
</feature>
<protein>
    <recommendedName>
        <fullName evidence="4 10">Mediator of RNA polymerase II transcription subunit 21</fullName>
    </recommendedName>
</protein>
<evidence type="ECO:0000256" key="2">
    <source>
        <dbReference type="ARBA" id="ARBA00005770"/>
    </source>
</evidence>
<dbReference type="EMBL" id="NAJQ01000527">
    <property type="protein sequence ID" value="TKA68173.1"/>
    <property type="molecule type" value="Genomic_DNA"/>
</dbReference>
<evidence type="ECO:0000256" key="9">
    <source>
        <dbReference type="ARBA" id="ARBA00025687"/>
    </source>
</evidence>
<keyword evidence="8 10" id="KW-0539">Nucleus</keyword>
<evidence type="ECO:0000256" key="10">
    <source>
        <dbReference type="RuleBase" id="RU366036"/>
    </source>
</evidence>
<name>A0A4U0WZU2_9PEZI</name>
<comment type="similarity">
    <text evidence="2 10">Belongs to the Mediator complex subunit 21 family.</text>
</comment>
<proteinExistence type="inferred from homology"/>
<dbReference type="Pfam" id="PF11221">
    <property type="entry name" value="Med21"/>
    <property type="match status" value="1"/>
</dbReference>
<dbReference type="GO" id="GO:0003712">
    <property type="term" value="F:transcription coregulator activity"/>
    <property type="evidence" value="ECO:0007669"/>
    <property type="project" value="TreeGrafter"/>
</dbReference>
<dbReference type="Gene3D" id="6.10.280.10">
    <property type="entry name" value="Mediator complex, subunit Med21"/>
    <property type="match status" value="1"/>
</dbReference>
<dbReference type="PANTHER" id="PTHR13381:SF0">
    <property type="entry name" value="MEDIATOR OF RNA POLYMERASE II TRANSCRIPTION SUBUNIT 21"/>
    <property type="match status" value="1"/>
</dbReference>
<accession>A0A4U0WZU2</accession>
<sequence>MADRLTQLQDAIDNQLTLMYASINYIKTRHPYGEIPGQPSQAPPPAPIPAPPQPAPSQSLTNGDAPPSQPNGPAQPAAPPQAARAPEQQPDQRDGSPPPERPDTFNAALHELARDLVLQEQQIELLINSLPGLGNSEASQERRMRELDAELREVERERAEAEEERERMVDALGEVLAGTRRVH</sequence>
<evidence type="ECO:0000313" key="13">
    <source>
        <dbReference type="EMBL" id="TKA68173.1"/>
    </source>
</evidence>
<comment type="subcellular location">
    <subcellularLocation>
        <location evidence="1 10">Nucleus</location>
    </subcellularLocation>
</comment>
<keyword evidence="14" id="KW-1185">Reference proteome</keyword>
<evidence type="ECO:0000256" key="1">
    <source>
        <dbReference type="ARBA" id="ARBA00004123"/>
    </source>
</evidence>
<dbReference type="SUPFAM" id="SSF140718">
    <property type="entry name" value="Mediator hinge subcomplex-like"/>
    <property type="match status" value="1"/>
</dbReference>
<dbReference type="GO" id="GO:0006357">
    <property type="term" value="P:regulation of transcription by RNA polymerase II"/>
    <property type="evidence" value="ECO:0007669"/>
    <property type="project" value="TreeGrafter"/>
</dbReference>
<evidence type="ECO:0000256" key="5">
    <source>
        <dbReference type="ARBA" id="ARBA00023015"/>
    </source>
</evidence>
<evidence type="ECO:0000313" key="14">
    <source>
        <dbReference type="Proteomes" id="UP000309340"/>
    </source>
</evidence>
<dbReference type="GO" id="GO:0016592">
    <property type="term" value="C:mediator complex"/>
    <property type="evidence" value="ECO:0007669"/>
    <property type="project" value="UniProtKB-UniRule"/>
</dbReference>
<comment type="function">
    <text evidence="9 10">Component of the Mediator complex, a coactivator involved in the regulated transcription of nearly all RNA polymerase II-dependent genes. Mediator functions as a bridge to convey information from gene-specific regulatory proteins to the basal RNA polymerase II transcription machinery. Mediator is recruited to promoters by direct interactions with regulatory proteins and serves as a scaffold for the assembly of a functional preinitiation complex with RNA polymerase II and the general transcription factors.</text>
</comment>
<dbReference type="PANTHER" id="PTHR13381">
    <property type="entry name" value="RNA POLYMERASE II HOLOENZYME COMPONENT SRB7"/>
    <property type="match status" value="1"/>
</dbReference>
<organism evidence="13 14">
    <name type="scientific">Friedmanniomyces simplex</name>
    <dbReference type="NCBI Taxonomy" id="329884"/>
    <lineage>
        <taxon>Eukaryota</taxon>
        <taxon>Fungi</taxon>
        <taxon>Dikarya</taxon>
        <taxon>Ascomycota</taxon>
        <taxon>Pezizomycotina</taxon>
        <taxon>Dothideomycetes</taxon>
        <taxon>Dothideomycetidae</taxon>
        <taxon>Mycosphaerellales</taxon>
        <taxon>Teratosphaeriaceae</taxon>
        <taxon>Friedmanniomyces</taxon>
    </lineage>
</organism>
<evidence type="ECO:0000256" key="11">
    <source>
        <dbReference type="SAM" id="Coils"/>
    </source>
</evidence>
<evidence type="ECO:0000256" key="4">
    <source>
        <dbReference type="ARBA" id="ARBA00019691"/>
    </source>
</evidence>
<gene>
    <name evidence="13" type="ORF">B0A55_07351</name>
</gene>
<evidence type="ECO:0000256" key="7">
    <source>
        <dbReference type="ARBA" id="ARBA00023163"/>
    </source>
</evidence>
<evidence type="ECO:0000256" key="6">
    <source>
        <dbReference type="ARBA" id="ARBA00023159"/>
    </source>
</evidence>
<dbReference type="STRING" id="329884.A0A4U0WZU2"/>
<comment type="subunit">
    <text evidence="3 10">Component of the Mediator complex.</text>
</comment>
<keyword evidence="6 10" id="KW-0010">Activator</keyword>
<reference evidence="13 14" key="1">
    <citation type="submission" date="2017-03" db="EMBL/GenBank/DDBJ databases">
        <title>Genomes of endolithic fungi from Antarctica.</title>
        <authorList>
            <person name="Coleine C."/>
            <person name="Masonjones S."/>
            <person name="Stajich J.E."/>
        </authorList>
    </citation>
    <scope>NUCLEOTIDE SEQUENCE [LARGE SCALE GENOMIC DNA]</scope>
    <source>
        <strain evidence="13 14">CCFEE 5184</strain>
    </source>
</reference>